<gene>
    <name evidence="6" type="ORF">LVIROSA_LOCUS14825</name>
</gene>
<keyword evidence="1" id="KW-0238">DNA-binding</keyword>
<dbReference type="SUPFAM" id="SSF47095">
    <property type="entry name" value="HMG-box"/>
    <property type="match status" value="1"/>
</dbReference>
<keyword evidence="1" id="KW-0539">Nucleus</keyword>
<dbReference type="GO" id="GO:0003677">
    <property type="term" value="F:DNA binding"/>
    <property type="evidence" value="ECO:0007669"/>
    <property type="project" value="UniProtKB-UniRule"/>
</dbReference>
<reference evidence="6 7" key="1">
    <citation type="submission" date="2022-01" db="EMBL/GenBank/DDBJ databases">
        <authorList>
            <person name="Xiong W."/>
            <person name="Schranz E."/>
        </authorList>
    </citation>
    <scope>NUCLEOTIDE SEQUENCE [LARGE SCALE GENOMIC DNA]</scope>
</reference>
<dbReference type="SMART" id="SM00398">
    <property type="entry name" value="HMG"/>
    <property type="match status" value="1"/>
</dbReference>
<dbReference type="PANTHER" id="PTHR46691:SF5">
    <property type="entry name" value="HMG (HIGH MOBILITY GROUP) BOX PROTEIN"/>
    <property type="match status" value="1"/>
</dbReference>
<dbReference type="Gene3D" id="1.10.30.10">
    <property type="entry name" value="High mobility group box domain"/>
    <property type="match status" value="1"/>
</dbReference>
<evidence type="ECO:0000259" key="5">
    <source>
        <dbReference type="PROSITE" id="PS51011"/>
    </source>
</evidence>
<name>A0AAU9MLA3_9ASTR</name>
<dbReference type="PANTHER" id="PTHR46691">
    <property type="entry name" value="HIGH MOBILITY GROUP B PROTEIN 9"/>
    <property type="match status" value="1"/>
</dbReference>
<comment type="caution">
    <text evidence="6">The sequence shown here is derived from an EMBL/GenBank/DDBJ whole genome shotgun (WGS) entry which is preliminary data.</text>
</comment>
<keyword evidence="7" id="KW-1185">Reference proteome</keyword>
<organism evidence="6 7">
    <name type="scientific">Lactuca virosa</name>
    <dbReference type="NCBI Taxonomy" id="75947"/>
    <lineage>
        <taxon>Eukaryota</taxon>
        <taxon>Viridiplantae</taxon>
        <taxon>Streptophyta</taxon>
        <taxon>Embryophyta</taxon>
        <taxon>Tracheophyta</taxon>
        <taxon>Spermatophyta</taxon>
        <taxon>Magnoliopsida</taxon>
        <taxon>eudicotyledons</taxon>
        <taxon>Gunneridae</taxon>
        <taxon>Pentapetalae</taxon>
        <taxon>asterids</taxon>
        <taxon>campanulids</taxon>
        <taxon>Asterales</taxon>
        <taxon>Asteraceae</taxon>
        <taxon>Cichorioideae</taxon>
        <taxon>Cichorieae</taxon>
        <taxon>Lactucinae</taxon>
        <taxon>Lactuca</taxon>
    </lineage>
</organism>
<dbReference type="GO" id="GO:0005634">
    <property type="term" value="C:nucleus"/>
    <property type="evidence" value="ECO:0007669"/>
    <property type="project" value="UniProtKB-UniRule"/>
</dbReference>
<feature type="coiled-coil region" evidence="2">
    <location>
        <begin position="239"/>
        <end position="266"/>
    </location>
</feature>
<feature type="DNA-binding region" description="HMG box" evidence="1">
    <location>
        <begin position="186"/>
        <end position="257"/>
    </location>
</feature>
<protein>
    <recommendedName>
        <fullName evidence="8">ARID domain-containing protein</fullName>
    </recommendedName>
</protein>
<evidence type="ECO:0000256" key="2">
    <source>
        <dbReference type="SAM" id="Coils"/>
    </source>
</evidence>
<feature type="domain" description="HMG box" evidence="4">
    <location>
        <begin position="186"/>
        <end position="257"/>
    </location>
</feature>
<dbReference type="AlphaFoldDB" id="A0AAU9MLA3"/>
<feature type="domain" description="ARID" evidence="5">
    <location>
        <begin position="50"/>
        <end position="140"/>
    </location>
</feature>
<dbReference type="Pfam" id="PF01388">
    <property type="entry name" value="ARID"/>
    <property type="match status" value="1"/>
</dbReference>
<evidence type="ECO:0000256" key="1">
    <source>
        <dbReference type="PROSITE-ProRule" id="PRU00267"/>
    </source>
</evidence>
<evidence type="ECO:0000259" key="4">
    <source>
        <dbReference type="PROSITE" id="PS50118"/>
    </source>
</evidence>
<keyword evidence="2" id="KW-0175">Coiled coil</keyword>
<feature type="region of interest" description="Disordered" evidence="3">
    <location>
        <begin position="8"/>
        <end position="45"/>
    </location>
</feature>
<dbReference type="EMBL" id="CAKMRJ010002223">
    <property type="protein sequence ID" value="CAH1427851.1"/>
    <property type="molecule type" value="Genomic_DNA"/>
</dbReference>
<proteinExistence type="predicted"/>
<dbReference type="Pfam" id="PF09011">
    <property type="entry name" value="HMG_box_2"/>
    <property type="match status" value="1"/>
</dbReference>
<dbReference type="Gene3D" id="1.10.150.60">
    <property type="entry name" value="ARID DNA-binding domain"/>
    <property type="match status" value="1"/>
</dbReference>
<sequence length="479" mass="54994">MVNVFPADNECGNGVDGSNPHASSSPTVSDEKSPSPAVSGHCSGKSAADMREEDDFYQKLNKINEPSGLSLLFNFRNTSIDLHEFYKIVIDRGGYHHVMKEGKWVEVAYFATRKEKSRLTPTQLQNLYAAILYPFEQTYFYRSPVKLNKKPNIIMPTTQVCTFEEKKPTRVEEKKPTRVKKIRKDPRAPLGSRNCYQMFLKMECDRLKSIHGGTPSAKLRDSIVEAWMNLSNEDKLPYIEASKKDKERYTKEMEAYEEQMKKEMVHIGRHRFRRSLRRSVCFYLPVLAAFPSPIVDVLLSFGWAYSRLPSHSLSNRFFHRLGFDFGFKKHLRFHCTHQTSPAMPSKQPALSPSCITHKSMSWIDKFSHYLCMARGARGAPVHHQTMNTQGRTVMYARGGRKRKVLDVDLNDAPPNGDHEQVEGSSPPVLIDVEELDDDVIISSPRAFEQARNGSRIIARTSVIDVESWNQEHRKKCYFY</sequence>
<dbReference type="InterPro" id="IPR001606">
    <property type="entry name" value="ARID_dom"/>
</dbReference>
<dbReference type="SMART" id="SM01014">
    <property type="entry name" value="ARID"/>
    <property type="match status" value="1"/>
</dbReference>
<evidence type="ECO:0000256" key="3">
    <source>
        <dbReference type="SAM" id="MobiDB-lite"/>
    </source>
</evidence>
<evidence type="ECO:0000313" key="6">
    <source>
        <dbReference type="EMBL" id="CAH1427851.1"/>
    </source>
</evidence>
<dbReference type="Proteomes" id="UP001157418">
    <property type="component" value="Unassembled WGS sequence"/>
</dbReference>
<dbReference type="PROSITE" id="PS50118">
    <property type="entry name" value="HMG_BOX_2"/>
    <property type="match status" value="1"/>
</dbReference>
<dbReference type="SMART" id="SM00501">
    <property type="entry name" value="BRIGHT"/>
    <property type="match status" value="1"/>
</dbReference>
<evidence type="ECO:0000313" key="7">
    <source>
        <dbReference type="Proteomes" id="UP001157418"/>
    </source>
</evidence>
<dbReference type="SUPFAM" id="SSF46774">
    <property type="entry name" value="ARID-like"/>
    <property type="match status" value="1"/>
</dbReference>
<dbReference type="PROSITE" id="PS51011">
    <property type="entry name" value="ARID"/>
    <property type="match status" value="1"/>
</dbReference>
<dbReference type="InterPro" id="IPR036910">
    <property type="entry name" value="HMG_box_dom_sf"/>
</dbReference>
<accession>A0AAU9MLA3</accession>
<dbReference type="InterPro" id="IPR036431">
    <property type="entry name" value="ARID_dom_sf"/>
</dbReference>
<dbReference type="InterPro" id="IPR009071">
    <property type="entry name" value="HMG_box_dom"/>
</dbReference>
<evidence type="ECO:0008006" key="8">
    <source>
        <dbReference type="Google" id="ProtNLM"/>
    </source>
</evidence>